<dbReference type="EMBL" id="SOCP01000022">
    <property type="protein sequence ID" value="TDV40621.1"/>
    <property type="molecule type" value="Genomic_DNA"/>
</dbReference>
<evidence type="ECO:0000259" key="1">
    <source>
        <dbReference type="Pfam" id="PF01345"/>
    </source>
</evidence>
<dbReference type="Proteomes" id="UP000294927">
    <property type="component" value="Unassembled WGS sequence"/>
</dbReference>
<sequence length="259" mass="26220">MALAAPPEPSAVSVSSTQLAPGEEFTVSLEIFNPEAFTVTSANAQLRTVEANLVDLVELVSCTGTVAPCGALTTSFRGPVGDLPGGEGRTVVFTFRVKDGVPAGDFTLEHQFVGGNFAFPAGTGPVATISLATADLEVSLDASPRGILTSRITYTVRVDNLGPGDATGVRIGGTFANGLSWAHGNGCTRPSGRNVQCDFPAIPNGGSATATFSVDAGLLALGTFSTSVSRVAGSPSDPIGSNDSARRSCAALTGLLVRC</sequence>
<proteinExistence type="predicted"/>
<evidence type="ECO:0000313" key="2">
    <source>
        <dbReference type="EMBL" id="TDV40621.1"/>
    </source>
</evidence>
<keyword evidence="3" id="KW-1185">Reference proteome</keyword>
<evidence type="ECO:0000313" key="3">
    <source>
        <dbReference type="Proteomes" id="UP000294927"/>
    </source>
</evidence>
<protein>
    <submittedName>
        <fullName evidence="2">Putative repeat protein (TIGR01451 family)</fullName>
    </submittedName>
</protein>
<accession>A0A4V3FQR7</accession>
<name>A0A4V3FQR7_9PSEU</name>
<comment type="caution">
    <text evidence="2">The sequence shown here is derived from an EMBL/GenBank/DDBJ whole genome shotgun (WGS) entry which is preliminary data.</text>
</comment>
<dbReference type="InterPro" id="IPR001434">
    <property type="entry name" value="OmcB-like_DUF11"/>
</dbReference>
<organism evidence="2 3">
    <name type="scientific">Actinophytocola oryzae</name>
    <dbReference type="NCBI Taxonomy" id="502181"/>
    <lineage>
        <taxon>Bacteria</taxon>
        <taxon>Bacillati</taxon>
        <taxon>Actinomycetota</taxon>
        <taxon>Actinomycetes</taxon>
        <taxon>Pseudonocardiales</taxon>
        <taxon>Pseudonocardiaceae</taxon>
    </lineage>
</organism>
<dbReference type="AlphaFoldDB" id="A0A4V3FQR7"/>
<dbReference type="Pfam" id="PF01345">
    <property type="entry name" value="DUF11"/>
    <property type="match status" value="1"/>
</dbReference>
<feature type="domain" description="DUF11" evidence="1">
    <location>
        <begin position="135"/>
        <end position="246"/>
    </location>
</feature>
<reference evidence="2 3" key="1">
    <citation type="submission" date="2019-03" db="EMBL/GenBank/DDBJ databases">
        <title>Genomic Encyclopedia of Archaeal and Bacterial Type Strains, Phase II (KMG-II): from individual species to whole genera.</title>
        <authorList>
            <person name="Goeker M."/>
        </authorList>
    </citation>
    <scope>NUCLEOTIDE SEQUENCE [LARGE SCALE GENOMIC DNA]</scope>
    <source>
        <strain evidence="2 3">DSM 45499</strain>
    </source>
</reference>
<gene>
    <name evidence="2" type="ORF">CLV71_1228</name>
</gene>